<feature type="compositionally biased region" description="Low complexity" evidence="1">
    <location>
        <begin position="168"/>
        <end position="184"/>
    </location>
</feature>
<proteinExistence type="predicted"/>
<feature type="transmembrane region" description="Helical" evidence="2">
    <location>
        <begin position="105"/>
        <end position="126"/>
    </location>
</feature>
<dbReference type="EMBL" id="FUYE01000004">
    <property type="protein sequence ID" value="SKA88221.1"/>
    <property type="molecule type" value="Genomic_DNA"/>
</dbReference>
<evidence type="ECO:0000256" key="2">
    <source>
        <dbReference type="SAM" id="Phobius"/>
    </source>
</evidence>
<dbReference type="Proteomes" id="UP000190774">
    <property type="component" value="Unassembled WGS sequence"/>
</dbReference>
<keyword evidence="2" id="KW-0812">Transmembrane</keyword>
<feature type="compositionally biased region" description="Polar residues" evidence="1">
    <location>
        <begin position="252"/>
        <end position="273"/>
    </location>
</feature>
<accession>A0A1T4XGM4</accession>
<reference evidence="4" key="1">
    <citation type="submission" date="2017-02" db="EMBL/GenBank/DDBJ databases">
        <authorList>
            <person name="Varghese N."/>
            <person name="Submissions S."/>
        </authorList>
    </citation>
    <scope>NUCLEOTIDE SEQUENCE [LARGE SCALE GENOMIC DNA]</scope>
    <source>
        <strain evidence="4">ATCC 700200</strain>
    </source>
</reference>
<evidence type="ECO:0000313" key="4">
    <source>
        <dbReference type="Proteomes" id="UP000190774"/>
    </source>
</evidence>
<name>A0A1T4XGM4_9BACT</name>
<feature type="region of interest" description="Disordered" evidence="1">
    <location>
        <begin position="145"/>
        <end position="273"/>
    </location>
</feature>
<feature type="compositionally biased region" description="Polar residues" evidence="1">
    <location>
        <begin position="219"/>
        <end position="229"/>
    </location>
</feature>
<feature type="region of interest" description="Disordered" evidence="1">
    <location>
        <begin position="1"/>
        <end position="97"/>
    </location>
</feature>
<gene>
    <name evidence="3" type="ORF">SAMN02745166_01385</name>
</gene>
<keyword evidence="2" id="KW-0472">Membrane</keyword>
<keyword evidence="4" id="KW-1185">Reference proteome</keyword>
<evidence type="ECO:0000256" key="1">
    <source>
        <dbReference type="SAM" id="MobiDB-lite"/>
    </source>
</evidence>
<feature type="compositionally biased region" description="Polar residues" evidence="1">
    <location>
        <begin position="81"/>
        <end position="91"/>
    </location>
</feature>
<evidence type="ECO:0000313" key="3">
    <source>
        <dbReference type="EMBL" id="SKA88221.1"/>
    </source>
</evidence>
<protein>
    <submittedName>
        <fullName evidence="3">Uncharacterized protein</fullName>
    </submittedName>
</protein>
<keyword evidence="2" id="KW-1133">Transmembrane helix</keyword>
<sequence>MPPGGDFAGLSPGGQGSPLFPSRTGGAPSHSSLIPGSPTLPTLGAHGGANPPQNSLLARDVPAAAPSSSAAPGALKLPETPSESSSGQPSFTPRAIKRPKRGSNIFMFALAVLFLGGFVAAAGWMFREPIMQVVNRYMPAKNKPLEIKLPTPDPSPMTASSAEPAPKSVTASSPDTPSPSVSDPKTADTAPAPRSSFDPTQPKPPRAEPASPEEIAALQGNSAATQPPNATLPKPATPSGPLAGTPPKAMSSALQNNANDSETTANVTPPSSATRELKIEVTDEAKPAADALMRFLTAKDLQERLKYTLAADMMKPLMERYYQAQPSGPVRVDAVGLVRFDPKPQIGGGAHAVFGVESRGWEYPVPVMLEETSKGFQVDWLSFVEFKDRLLEKFFEGYQEGTARFHVGITRTHYFEDKVPNTDNKDAFRIGPAPPNPYLTTIFVEKDSQLGRDLRDRIPWGAQVWAIVDLEWVKLGTQQWVQLASVPQLNWYSVPSEKKPKSGKTSELPNEVQRAVPVGR</sequence>
<dbReference type="STRING" id="48467.SAMN02745166_01385"/>
<feature type="compositionally biased region" description="Low complexity" evidence="1">
    <location>
        <begin position="62"/>
        <end position="72"/>
    </location>
</feature>
<organism evidence="3 4">
    <name type="scientific">Prosthecobacter debontii</name>
    <dbReference type="NCBI Taxonomy" id="48467"/>
    <lineage>
        <taxon>Bacteria</taxon>
        <taxon>Pseudomonadati</taxon>
        <taxon>Verrucomicrobiota</taxon>
        <taxon>Verrucomicrobiia</taxon>
        <taxon>Verrucomicrobiales</taxon>
        <taxon>Verrucomicrobiaceae</taxon>
        <taxon>Prosthecobacter</taxon>
    </lineage>
</organism>
<feature type="region of interest" description="Disordered" evidence="1">
    <location>
        <begin position="494"/>
        <end position="520"/>
    </location>
</feature>
<dbReference type="AlphaFoldDB" id="A0A1T4XGM4"/>